<organism evidence="1 2">
    <name type="scientific">Pistacia integerrima</name>
    <dbReference type="NCBI Taxonomy" id="434235"/>
    <lineage>
        <taxon>Eukaryota</taxon>
        <taxon>Viridiplantae</taxon>
        <taxon>Streptophyta</taxon>
        <taxon>Embryophyta</taxon>
        <taxon>Tracheophyta</taxon>
        <taxon>Spermatophyta</taxon>
        <taxon>Magnoliopsida</taxon>
        <taxon>eudicotyledons</taxon>
        <taxon>Gunneridae</taxon>
        <taxon>Pentapetalae</taxon>
        <taxon>rosids</taxon>
        <taxon>malvids</taxon>
        <taxon>Sapindales</taxon>
        <taxon>Anacardiaceae</taxon>
        <taxon>Pistacia</taxon>
    </lineage>
</organism>
<proteinExistence type="predicted"/>
<gene>
    <name evidence="1" type="ORF">Pint_05118</name>
</gene>
<evidence type="ECO:0000313" key="1">
    <source>
        <dbReference type="EMBL" id="KAJ0046376.1"/>
    </source>
</evidence>
<accession>A0ACC0Z803</accession>
<keyword evidence="2" id="KW-1185">Reference proteome</keyword>
<dbReference type="Proteomes" id="UP001163603">
    <property type="component" value="Chromosome 3"/>
</dbReference>
<sequence>MVEFDGHPHPFYSCRNCLNPLALHDDLISKSYLVKSGKGYMFAQAMNVVLGRREDRKMLTGVYTIANIYCGKCGEELGWQYLQAHEFKQKFKEGSFIIEKLKMIKVH</sequence>
<protein>
    <submittedName>
        <fullName evidence="1">Uncharacterized protein</fullName>
    </submittedName>
</protein>
<dbReference type="EMBL" id="CM047738">
    <property type="protein sequence ID" value="KAJ0046376.1"/>
    <property type="molecule type" value="Genomic_DNA"/>
</dbReference>
<reference evidence="2" key="1">
    <citation type="journal article" date="2023" name="G3 (Bethesda)">
        <title>Genome assembly and association tests identify interacting loci associated with vigor, precocity, and sex in interspecific pistachio rootstocks.</title>
        <authorList>
            <person name="Palmer W."/>
            <person name="Jacygrad E."/>
            <person name="Sagayaradj S."/>
            <person name="Cavanaugh K."/>
            <person name="Han R."/>
            <person name="Bertier L."/>
            <person name="Beede B."/>
            <person name="Kafkas S."/>
            <person name="Golino D."/>
            <person name="Preece J."/>
            <person name="Michelmore R."/>
        </authorList>
    </citation>
    <scope>NUCLEOTIDE SEQUENCE [LARGE SCALE GENOMIC DNA]</scope>
</reference>
<comment type="caution">
    <text evidence="1">The sequence shown here is derived from an EMBL/GenBank/DDBJ whole genome shotgun (WGS) entry which is preliminary data.</text>
</comment>
<evidence type="ECO:0000313" key="2">
    <source>
        <dbReference type="Proteomes" id="UP001163603"/>
    </source>
</evidence>
<name>A0ACC0Z803_9ROSI</name>